<feature type="transmembrane region" description="Helical" evidence="12">
    <location>
        <begin position="335"/>
        <end position="359"/>
    </location>
</feature>
<feature type="transmembrane region" description="Helical" evidence="12">
    <location>
        <begin position="250"/>
        <end position="275"/>
    </location>
</feature>
<proteinExistence type="inferred from homology"/>
<keyword evidence="16" id="KW-1185">Reference proteome</keyword>
<feature type="compositionally biased region" description="Polar residues" evidence="13">
    <location>
        <begin position="847"/>
        <end position="859"/>
    </location>
</feature>
<comment type="catalytic activity">
    <reaction evidence="11">
        <text>an alpha-D-Man-(1-&gt;2)-alpha-D-Man-(1-&gt;2)-alpha-D-Man-(1-&gt;3)-[alpha-D-Man-(1-&gt;2)-alpha-D-Man-(1-&gt;3)-alpha-D-Man-(1-&gt;6)]-beta-D-Man-(1-&gt;4)-beta-D-GlcNAc-(1-&gt;4)-alpha-D-GlcNAc-diphospho-di-trans,poly-cis-dolichol + a di-trans,poly-cis-dolichyl beta-D-mannosyl phosphate = an alpha-D-Man-(1-&gt;2)-alpha-D-Man-(1-&gt;2)-alpha-D-Man-(1-&gt;3)-[alpha-D-Man-(1-&gt;2)-alpha-D-Man-(1-&gt;3)-[alpha-D-Man-(1-&gt;6)]-alpha-D-Man-(1-&gt;6)]-beta-D-Man-(1-&gt;4)-beta-D-GlcNAc-(1-&gt;4)-alpha-D-GlcNAc-diphospho-di-trans,poly-cis-dolichol + a di-trans,poly-cis-dolichyl phosphate + H(+)</text>
        <dbReference type="Rhea" id="RHEA:29535"/>
        <dbReference type="Rhea" id="RHEA-COMP:19498"/>
        <dbReference type="Rhea" id="RHEA-COMP:19501"/>
        <dbReference type="Rhea" id="RHEA-COMP:19518"/>
        <dbReference type="Rhea" id="RHEA-COMP:19519"/>
        <dbReference type="ChEBI" id="CHEBI:15378"/>
        <dbReference type="ChEBI" id="CHEBI:57683"/>
        <dbReference type="ChEBI" id="CHEBI:58211"/>
        <dbReference type="ChEBI" id="CHEBI:132517"/>
        <dbReference type="ChEBI" id="CHEBI:132519"/>
        <dbReference type="EC" id="2.4.1.260"/>
    </reaction>
    <physiologicalReaction direction="left-to-right" evidence="11">
        <dbReference type="Rhea" id="RHEA:29536"/>
    </physiologicalReaction>
</comment>
<evidence type="ECO:0000313" key="15">
    <source>
        <dbReference type="EMBL" id="PNF31344.1"/>
    </source>
</evidence>
<sequence>MGMDQLMLLVAAVHLLYCPFTKVEESFNLQATHDILYHRDNINEYDHHEFPGVVPRTFLGPLVISLLASPIVAVINVLGFSKFYAQFVVRAVLGLCVIGAFRMFRQTIQLVFGQQMTNWFVAITVTQYHFMYYLSRPLPNILALPLVLLALQSWIKQQHAKFIYFSAAAIIIFRAELAMFLGILLLIELVNKRIHPLKMLKLAIPAGLVFLSLTVVVDSIFWNRLLWPEGEVLFFNTVLNRSHEWGTSPFLWYFYSAIPRGMGCSVFLVPLGIYYEPRVRKILLPAIAFVFLFSFLPHKELRFIIYVFPLLNLTAASACHRIFENRGKSSFHSFLAFGVCCHLVLNAVFSVFLLCIAGANYPGGVAISRLHRLAKDESFVFVHIDVLAAQTGVSRFTQDNPTWRYSKAENITSGSKEIMVFTHLLLEARSKYSQNLKPYSRTHDILDSVEGFSHIAFNYNTFPPIRIKTKPMIFILKRKEVKLKYIENELSTDTEEVPFDIDILKTDLGQVLTSETENVLEVGGIDETLELGDEISQLLNDMDDDIFVRPVIHDNEDEHMESPLIDLNIEPTEDIEEEVQLSKLMRMSREELIKELNRAQNKAKIYPKSGTVKSNIKKIIREYKALEYGKQVKAEGSMYADLPPDEKVKHDEYVKVHEAEFSTTSEENYSDIHAKSEQVTKKQVLEKYTETDIQQKTDPVAVPVEMEAKISSLPPENLTSEEHHDIVSENSKKAIKKIKKYKVLDQSTDEESSTVIDNITVQRKKPIQKIRLAKQIIQKDVLRQETEYLEETREPKIMSMSTENQTVENENIEKKGGKKTNKDINEIILEFNNDLTNPNENLKDSESGTTENQPHLQISKTKKSGKKVLKEVDEEYNDTEISTGEFTAHVPDEETAMSKIRRKTVVRNLKKEKLIKVSDHIYHTPLSSNHASNEDQTDKLNAADAHRQENDMRTSDSKDTVAEYEVQHTSAQETTAVNNEIEWQEGEKMSDEISPKISTKYSAQPPKMSVKEINKLTKQIMKNAVQPDELPFEDLTEPERLPSTDESIMADDEITPISESREDIKLSKALTKDTETIQDEHRTENDETVEYEDIAKRKLDEVIPV</sequence>
<feature type="transmembrane region" description="Helical" evidence="12">
    <location>
        <begin position="141"/>
        <end position="157"/>
    </location>
</feature>
<dbReference type="Pfam" id="PF03901">
    <property type="entry name" value="Glyco_transf_22"/>
    <property type="match status" value="1"/>
</dbReference>
<keyword evidence="5 15" id="KW-0808">Transferase</keyword>
<dbReference type="FunCoup" id="A0A2J7QRX6">
    <property type="interactions" value="907"/>
</dbReference>
<dbReference type="PANTHER" id="PTHR22760:SF1">
    <property type="entry name" value="DOL-P-MAN:MAN(7)GLCNAC(2)-PP-DOL ALPHA-1,6-MANNOSYLTRANSFERASE"/>
    <property type="match status" value="1"/>
</dbReference>
<feature type="transmembrane region" description="Helical" evidence="12">
    <location>
        <begin position="58"/>
        <end position="80"/>
    </location>
</feature>
<feature type="transmembrane region" description="Helical" evidence="12">
    <location>
        <begin position="282"/>
        <end position="297"/>
    </location>
</feature>
<comment type="similarity">
    <text evidence="3 12">Belongs to the glycosyltransferase 22 family.</text>
</comment>
<evidence type="ECO:0000256" key="10">
    <source>
        <dbReference type="ARBA" id="ARBA00044721"/>
    </source>
</evidence>
<dbReference type="GO" id="GO:0006487">
    <property type="term" value="P:protein N-linked glycosylation"/>
    <property type="evidence" value="ECO:0007669"/>
    <property type="project" value="TreeGrafter"/>
</dbReference>
<organism evidence="15 16">
    <name type="scientific">Cryptotermes secundus</name>
    <dbReference type="NCBI Taxonomy" id="105785"/>
    <lineage>
        <taxon>Eukaryota</taxon>
        <taxon>Metazoa</taxon>
        <taxon>Ecdysozoa</taxon>
        <taxon>Arthropoda</taxon>
        <taxon>Hexapoda</taxon>
        <taxon>Insecta</taxon>
        <taxon>Pterygota</taxon>
        <taxon>Neoptera</taxon>
        <taxon>Polyneoptera</taxon>
        <taxon>Dictyoptera</taxon>
        <taxon>Blattodea</taxon>
        <taxon>Blattoidea</taxon>
        <taxon>Termitoidae</taxon>
        <taxon>Kalotermitidae</taxon>
        <taxon>Cryptotermitinae</taxon>
        <taxon>Cryptotermes</taxon>
    </lineage>
</organism>
<dbReference type="STRING" id="105785.A0A2J7QRX6"/>
<evidence type="ECO:0000256" key="7">
    <source>
        <dbReference type="ARBA" id="ARBA00022824"/>
    </source>
</evidence>
<dbReference type="EC" id="2.4.1.-" evidence="12"/>
<feature type="region of interest" description="Disordered" evidence="13">
    <location>
        <begin position="985"/>
        <end position="1005"/>
    </location>
</feature>
<evidence type="ECO:0000256" key="14">
    <source>
        <dbReference type="SAM" id="SignalP"/>
    </source>
</evidence>
<evidence type="ECO:0000256" key="8">
    <source>
        <dbReference type="ARBA" id="ARBA00022989"/>
    </source>
</evidence>
<keyword evidence="4 12" id="KW-0328">Glycosyltransferase</keyword>
<evidence type="ECO:0000256" key="9">
    <source>
        <dbReference type="ARBA" id="ARBA00023136"/>
    </source>
</evidence>
<comment type="subcellular location">
    <subcellularLocation>
        <location evidence="1 12">Endoplasmic reticulum membrane</location>
        <topology evidence="1 12">Multi-pass membrane protein</topology>
    </subcellularLocation>
</comment>
<feature type="region of interest" description="Disordered" evidence="13">
    <location>
        <begin position="835"/>
        <end position="865"/>
    </location>
</feature>
<protein>
    <recommendedName>
        <fullName evidence="12">Mannosyltransferase</fullName>
        <ecNumber evidence="12">2.4.1.-</ecNumber>
    </recommendedName>
</protein>
<dbReference type="UniPathway" id="UPA00378"/>
<keyword evidence="8 12" id="KW-1133">Transmembrane helix</keyword>
<evidence type="ECO:0000256" key="13">
    <source>
        <dbReference type="SAM" id="MobiDB-lite"/>
    </source>
</evidence>
<keyword evidence="7 12" id="KW-0256">Endoplasmic reticulum</keyword>
<evidence type="ECO:0000256" key="1">
    <source>
        <dbReference type="ARBA" id="ARBA00004477"/>
    </source>
</evidence>
<evidence type="ECO:0000256" key="3">
    <source>
        <dbReference type="ARBA" id="ARBA00007063"/>
    </source>
</evidence>
<accession>A0A2J7QRX6</accession>
<dbReference type="AlphaFoldDB" id="A0A2J7QRX6"/>
<keyword evidence="14" id="KW-0732">Signal</keyword>
<feature type="compositionally biased region" description="Basic and acidic residues" evidence="13">
    <location>
        <begin position="985"/>
        <end position="994"/>
    </location>
</feature>
<evidence type="ECO:0000313" key="16">
    <source>
        <dbReference type="Proteomes" id="UP000235965"/>
    </source>
</evidence>
<dbReference type="GO" id="GO:0005789">
    <property type="term" value="C:endoplasmic reticulum membrane"/>
    <property type="evidence" value="ECO:0007669"/>
    <property type="project" value="UniProtKB-SubCell"/>
</dbReference>
<feature type="transmembrane region" description="Helical" evidence="12">
    <location>
        <begin position="163"/>
        <end position="190"/>
    </location>
</feature>
<evidence type="ECO:0000256" key="2">
    <source>
        <dbReference type="ARBA" id="ARBA00004922"/>
    </source>
</evidence>
<evidence type="ECO:0000256" key="11">
    <source>
        <dbReference type="ARBA" id="ARBA00048899"/>
    </source>
</evidence>
<dbReference type="EMBL" id="NEVH01011882">
    <property type="protein sequence ID" value="PNF31344.1"/>
    <property type="molecule type" value="Genomic_DNA"/>
</dbReference>
<feature type="transmembrane region" description="Helical" evidence="12">
    <location>
        <begin position="202"/>
        <end position="222"/>
    </location>
</feature>
<feature type="chain" id="PRO_5014466205" description="Mannosyltransferase" evidence="14">
    <location>
        <begin position="24"/>
        <end position="1105"/>
    </location>
</feature>
<dbReference type="GO" id="GO:0052917">
    <property type="term" value="F:dol-P-Man:Man(7)GlcNAc(2)-PP-Dol alpha-1,6-mannosyltransferase activity"/>
    <property type="evidence" value="ECO:0007669"/>
    <property type="project" value="UniProtKB-EC"/>
</dbReference>
<feature type="transmembrane region" description="Helical" evidence="12">
    <location>
        <begin position="303"/>
        <end position="323"/>
    </location>
</feature>
<keyword evidence="6 12" id="KW-0812">Transmembrane</keyword>
<comment type="function">
    <text evidence="10">Mannosyltransferase that operates in the biosynthetic pathway of dolichol-linked oligosaccharides, the glycan precursors employed in protein asparagine (N)-glycosylation. The assembly of dolichol-linked oligosaccharides begins on the cytosolic side of the endoplasmic reticulum membrane and finishes in its lumen. The sequential addition of sugars to dolichol pyrophosphate produces dolichol-linked oligosaccharides containing fourteen sugars, including two GlcNAcs, nine mannoses and three glucoses. Once assembled, the oligosaccharide is transferred from the lipid to nascent proteins by oligosaccharyltransferases. In the lumen of the endoplasmic reticulum, adds the eighth mannose residue in an alpha-1,6 linkage onto Man(7)GlcNAc(2)-PP-dolichol to produce Man(8)GlcNAc(2)-PP-dolichol.</text>
</comment>
<dbReference type="PANTHER" id="PTHR22760">
    <property type="entry name" value="GLYCOSYLTRANSFERASE"/>
    <property type="match status" value="1"/>
</dbReference>
<reference evidence="15 16" key="1">
    <citation type="submission" date="2017-12" db="EMBL/GenBank/DDBJ databases">
        <title>Hemimetabolous genomes reveal molecular basis of termite eusociality.</title>
        <authorList>
            <person name="Harrison M.C."/>
            <person name="Jongepier E."/>
            <person name="Robertson H.M."/>
            <person name="Arning N."/>
            <person name="Bitard-Feildel T."/>
            <person name="Chao H."/>
            <person name="Childers C.P."/>
            <person name="Dinh H."/>
            <person name="Doddapaneni H."/>
            <person name="Dugan S."/>
            <person name="Gowin J."/>
            <person name="Greiner C."/>
            <person name="Han Y."/>
            <person name="Hu H."/>
            <person name="Hughes D.S.T."/>
            <person name="Huylmans A.-K."/>
            <person name="Kemena C."/>
            <person name="Kremer L.P.M."/>
            <person name="Lee S.L."/>
            <person name="Lopez-Ezquerra A."/>
            <person name="Mallet L."/>
            <person name="Monroy-Kuhn J.M."/>
            <person name="Moser A."/>
            <person name="Murali S.C."/>
            <person name="Muzny D.M."/>
            <person name="Otani S."/>
            <person name="Piulachs M.-D."/>
            <person name="Poelchau M."/>
            <person name="Qu J."/>
            <person name="Schaub F."/>
            <person name="Wada-Katsumata A."/>
            <person name="Worley K.C."/>
            <person name="Xie Q."/>
            <person name="Ylla G."/>
            <person name="Poulsen M."/>
            <person name="Gibbs R.A."/>
            <person name="Schal C."/>
            <person name="Richards S."/>
            <person name="Belles X."/>
            <person name="Korb J."/>
            <person name="Bornberg-Bauer E."/>
        </authorList>
    </citation>
    <scope>NUCLEOTIDE SEQUENCE [LARGE SCALE GENOMIC DNA]</scope>
    <source>
        <tissue evidence="15">Whole body</tissue>
    </source>
</reference>
<dbReference type="InterPro" id="IPR005599">
    <property type="entry name" value="GPI_mannosylTrfase"/>
</dbReference>
<evidence type="ECO:0000256" key="5">
    <source>
        <dbReference type="ARBA" id="ARBA00022679"/>
    </source>
</evidence>
<keyword evidence="9 12" id="KW-0472">Membrane</keyword>
<comment type="pathway">
    <text evidence="2">Protein modification; protein glycosylation.</text>
</comment>
<evidence type="ECO:0000256" key="4">
    <source>
        <dbReference type="ARBA" id="ARBA00022676"/>
    </source>
</evidence>
<feature type="signal peptide" evidence="14">
    <location>
        <begin position="1"/>
        <end position="23"/>
    </location>
</feature>
<gene>
    <name evidence="15" type="ORF">B7P43_G10901</name>
</gene>
<dbReference type="OrthoDB" id="19039at2759"/>
<dbReference type="Proteomes" id="UP000235965">
    <property type="component" value="Unassembled WGS sequence"/>
</dbReference>
<comment type="caution">
    <text evidence="15">The sequence shown here is derived from an EMBL/GenBank/DDBJ whole genome shotgun (WGS) entry which is preliminary data.</text>
</comment>
<evidence type="ECO:0000256" key="12">
    <source>
        <dbReference type="RuleBase" id="RU363075"/>
    </source>
</evidence>
<dbReference type="InParanoid" id="A0A2J7QRX6"/>
<name>A0A2J7QRX6_9NEOP</name>
<evidence type="ECO:0000256" key="6">
    <source>
        <dbReference type="ARBA" id="ARBA00022692"/>
    </source>
</evidence>